<accession>A0A370U3K4</accession>
<keyword evidence="3" id="KW-1185">Reference proteome</keyword>
<organism evidence="2 3">
    <name type="scientific">Venustampulla echinocandica</name>
    <dbReference type="NCBI Taxonomy" id="2656787"/>
    <lineage>
        <taxon>Eukaryota</taxon>
        <taxon>Fungi</taxon>
        <taxon>Dikarya</taxon>
        <taxon>Ascomycota</taxon>
        <taxon>Pezizomycotina</taxon>
        <taxon>Leotiomycetes</taxon>
        <taxon>Helotiales</taxon>
        <taxon>Pleuroascaceae</taxon>
        <taxon>Venustampulla</taxon>
    </lineage>
</organism>
<feature type="region of interest" description="Disordered" evidence="1">
    <location>
        <begin position="1"/>
        <end position="107"/>
    </location>
</feature>
<evidence type="ECO:0000256" key="1">
    <source>
        <dbReference type="SAM" id="MobiDB-lite"/>
    </source>
</evidence>
<evidence type="ECO:0000313" key="3">
    <source>
        <dbReference type="Proteomes" id="UP000254866"/>
    </source>
</evidence>
<dbReference type="RefSeq" id="XP_031875012.1">
    <property type="nucleotide sequence ID" value="XM_032010958.1"/>
</dbReference>
<proteinExistence type="predicted"/>
<gene>
    <name evidence="2" type="ORF">BP5553_02335</name>
</gene>
<dbReference type="Proteomes" id="UP000254866">
    <property type="component" value="Unassembled WGS sequence"/>
</dbReference>
<reference evidence="2 3" key="1">
    <citation type="journal article" date="2018" name="IMA Fungus">
        <title>IMA Genome-F 9: Draft genome sequence of Annulohypoxylon stygium, Aspergillus mulundensis, Berkeleyomyces basicola (syn. Thielaviopsis basicola), Ceratocystis smalleyi, two Cercospora beticola strains, Coleophoma cylindrospora, Fusarium fracticaudum, Phialophora cf. hyalina, and Morchella septimelata.</title>
        <authorList>
            <person name="Wingfield B.D."/>
            <person name="Bills G.F."/>
            <person name="Dong Y."/>
            <person name="Huang W."/>
            <person name="Nel W.J."/>
            <person name="Swalarsk-Parry B.S."/>
            <person name="Vaghefi N."/>
            <person name="Wilken P.M."/>
            <person name="An Z."/>
            <person name="de Beer Z.W."/>
            <person name="De Vos L."/>
            <person name="Chen L."/>
            <person name="Duong T.A."/>
            <person name="Gao Y."/>
            <person name="Hammerbacher A."/>
            <person name="Kikkert J.R."/>
            <person name="Li Y."/>
            <person name="Li H."/>
            <person name="Li K."/>
            <person name="Li Q."/>
            <person name="Liu X."/>
            <person name="Ma X."/>
            <person name="Naidoo K."/>
            <person name="Pethybridge S.J."/>
            <person name="Sun J."/>
            <person name="Steenkamp E.T."/>
            <person name="van der Nest M.A."/>
            <person name="van Wyk S."/>
            <person name="Wingfield M.J."/>
            <person name="Xiong C."/>
            <person name="Yue Q."/>
            <person name="Zhang X."/>
        </authorList>
    </citation>
    <scope>NUCLEOTIDE SEQUENCE [LARGE SCALE GENOMIC DNA]</scope>
    <source>
        <strain evidence="2 3">BP 5553</strain>
    </source>
</reference>
<dbReference type="GeneID" id="43595184"/>
<feature type="compositionally biased region" description="Acidic residues" evidence="1">
    <location>
        <begin position="90"/>
        <end position="102"/>
    </location>
</feature>
<sequence>MPVVANKATQRRPALQVTAGSYTSHHCVAEHDGDGDGDGATRRGVPKGTNRPPGEQAKTTDEYVNGEDRNWGEGARGSEPHGSAQSMFAEEGEQDEAEDDEGQTSASASQALLRAAFWLLGRPRGIQSRAQFPATAPFWVTSYAEVSGSSSRGPVMAGNTVGGIAEGSRNGECSFGVWKRRDGRATIWDVVMVIKAYTIPLLPRRLLDGRMALISIGIGMG</sequence>
<dbReference type="AlphaFoldDB" id="A0A370U3K4"/>
<name>A0A370U3K4_9HELO</name>
<dbReference type="EMBL" id="NPIC01000001">
    <property type="protein sequence ID" value="RDL42356.1"/>
    <property type="molecule type" value="Genomic_DNA"/>
</dbReference>
<comment type="caution">
    <text evidence="2">The sequence shown here is derived from an EMBL/GenBank/DDBJ whole genome shotgun (WGS) entry which is preliminary data.</text>
</comment>
<evidence type="ECO:0000313" key="2">
    <source>
        <dbReference type="EMBL" id="RDL42356.1"/>
    </source>
</evidence>
<protein>
    <submittedName>
        <fullName evidence="2">Uncharacterized protein</fullName>
    </submittedName>
</protein>
<feature type="compositionally biased region" description="Basic and acidic residues" evidence="1">
    <location>
        <begin position="58"/>
        <end position="79"/>
    </location>
</feature>